<evidence type="ECO:0000256" key="5">
    <source>
        <dbReference type="ARBA" id="ARBA00023145"/>
    </source>
</evidence>
<evidence type="ECO:0008006" key="12">
    <source>
        <dbReference type="Google" id="ProtNLM"/>
    </source>
</evidence>
<dbReference type="PRINTS" id="PR00705">
    <property type="entry name" value="PAPAIN"/>
</dbReference>
<evidence type="ECO:0000259" key="8">
    <source>
        <dbReference type="SMART" id="SM00645"/>
    </source>
</evidence>
<keyword evidence="6" id="KW-1015">Disulfide bond</keyword>
<dbReference type="OMA" id="NKQCKYS"/>
<dbReference type="InterPro" id="IPR039417">
    <property type="entry name" value="Peptidase_C1A_papain-like"/>
</dbReference>
<gene>
    <name evidence="10" type="ORF">TRIADDRAFT_35658</name>
</gene>
<evidence type="ECO:0000256" key="6">
    <source>
        <dbReference type="ARBA" id="ARBA00023157"/>
    </source>
</evidence>
<dbReference type="OrthoDB" id="10253408at2759"/>
<dbReference type="FunFam" id="3.90.70.10:FF:000006">
    <property type="entry name" value="Cathepsin S"/>
    <property type="match status" value="1"/>
</dbReference>
<dbReference type="InterPro" id="IPR013128">
    <property type="entry name" value="Peptidase_C1A"/>
</dbReference>
<dbReference type="InParanoid" id="B3RS81"/>
<dbReference type="eggNOG" id="KOG1543">
    <property type="taxonomic scope" value="Eukaryota"/>
</dbReference>
<dbReference type="EMBL" id="DS985243">
    <property type="protein sequence ID" value="EDV27009.1"/>
    <property type="molecule type" value="Genomic_DNA"/>
</dbReference>
<dbReference type="InterPro" id="IPR000169">
    <property type="entry name" value="Pept_cys_AS"/>
</dbReference>
<feature type="chain" id="PRO_5018554054" description="Cathepsin L" evidence="7">
    <location>
        <begin position="18"/>
        <end position="325"/>
    </location>
</feature>
<dbReference type="Pfam" id="PF08246">
    <property type="entry name" value="Inhibitor_I29"/>
    <property type="match status" value="1"/>
</dbReference>
<evidence type="ECO:0000256" key="1">
    <source>
        <dbReference type="ARBA" id="ARBA00008455"/>
    </source>
</evidence>
<keyword evidence="2" id="KW-0645">Protease</keyword>
<protein>
    <recommendedName>
        <fullName evidence="12">Cathepsin L</fullName>
    </recommendedName>
</protein>
<evidence type="ECO:0000256" key="2">
    <source>
        <dbReference type="ARBA" id="ARBA00022670"/>
    </source>
</evidence>
<evidence type="ECO:0000313" key="10">
    <source>
        <dbReference type="EMBL" id="EDV27009.1"/>
    </source>
</evidence>
<sequence length="325" mass="36381">MKTLSVFLAICLAVVSAIPLKDPSWEAWKSFHGKKYHNQGEDDFRHYVFLQNIKTIAAHNAKSTFKMAINEFSDLTRKEFVKTYNGYRLSMKKSTNKPSTFMAPLNTNMPTEVDWRKEGYVTPIKNQGRCGSCWAFSTTGSLEGQHFRKTGKLVSLSEQNLIDCSAAEGNDGCGGGFMDDAFEYIKLNNGIDTEASYPYEGRDDICRYKKTNKGAIDTGYMDIKQYSEDDLKAAVATVGPISVAIDASHKSFHMYHTGVYHEPECSQTVLDHGVLVVGYGTENGEDYWLVKNSWGTDWGMNGYIKMSRNRSNNCGIATNASYPLI</sequence>
<dbReference type="HOGENOM" id="CLU_012184_1_2_1"/>
<dbReference type="GO" id="GO:0051603">
    <property type="term" value="P:proteolysis involved in protein catabolic process"/>
    <property type="evidence" value="ECO:0000318"/>
    <property type="project" value="GO_Central"/>
</dbReference>
<dbReference type="RefSeq" id="XP_002111005.1">
    <property type="nucleotide sequence ID" value="XM_002110969.1"/>
</dbReference>
<dbReference type="GO" id="GO:0005615">
    <property type="term" value="C:extracellular space"/>
    <property type="evidence" value="ECO:0000318"/>
    <property type="project" value="GO_Central"/>
</dbReference>
<dbReference type="AlphaFoldDB" id="B3RS81"/>
<dbReference type="Proteomes" id="UP000009022">
    <property type="component" value="Unassembled WGS sequence"/>
</dbReference>
<dbReference type="SMART" id="SM00645">
    <property type="entry name" value="Pept_C1"/>
    <property type="match status" value="1"/>
</dbReference>
<dbReference type="SUPFAM" id="SSF54001">
    <property type="entry name" value="Cysteine proteinases"/>
    <property type="match status" value="1"/>
</dbReference>
<dbReference type="GeneID" id="6751681"/>
<dbReference type="PROSITE" id="PS00139">
    <property type="entry name" value="THIOL_PROTEASE_CYS"/>
    <property type="match status" value="1"/>
</dbReference>
<comment type="similarity">
    <text evidence="1">Belongs to the peptidase C1 family.</text>
</comment>
<dbReference type="PhylomeDB" id="B3RS81"/>
<dbReference type="KEGG" id="tad:TRIADDRAFT_35658"/>
<keyword evidence="3" id="KW-0378">Hydrolase</keyword>
<dbReference type="PROSITE" id="PS00639">
    <property type="entry name" value="THIOL_PROTEASE_HIS"/>
    <property type="match status" value="1"/>
</dbReference>
<dbReference type="Gene3D" id="3.90.70.10">
    <property type="entry name" value="Cysteine proteinases"/>
    <property type="match status" value="1"/>
</dbReference>
<proteinExistence type="inferred from homology"/>
<evidence type="ECO:0000256" key="3">
    <source>
        <dbReference type="ARBA" id="ARBA00022801"/>
    </source>
</evidence>
<dbReference type="FunCoup" id="B3RS81">
    <property type="interactions" value="602"/>
</dbReference>
<evidence type="ECO:0000256" key="7">
    <source>
        <dbReference type="SAM" id="SignalP"/>
    </source>
</evidence>
<keyword evidence="7" id="KW-0732">Signal</keyword>
<evidence type="ECO:0000313" key="11">
    <source>
        <dbReference type="Proteomes" id="UP000009022"/>
    </source>
</evidence>
<reference evidence="10 11" key="1">
    <citation type="journal article" date="2008" name="Nature">
        <title>The Trichoplax genome and the nature of placozoans.</title>
        <authorList>
            <person name="Srivastava M."/>
            <person name="Begovic E."/>
            <person name="Chapman J."/>
            <person name="Putnam N.H."/>
            <person name="Hellsten U."/>
            <person name="Kawashima T."/>
            <person name="Kuo A."/>
            <person name="Mitros T."/>
            <person name="Salamov A."/>
            <person name="Carpenter M.L."/>
            <person name="Signorovitch A.Y."/>
            <person name="Moreno M.A."/>
            <person name="Kamm K."/>
            <person name="Grimwood J."/>
            <person name="Schmutz J."/>
            <person name="Shapiro H."/>
            <person name="Grigoriev I.V."/>
            <person name="Buss L.W."/>
            <person name="Schierwater B."/>
            <person name="Dellaporta S.L."/>
            <person name="Rokhsar D.S."/>
        </authorList>
    </citation>
    <scope>NUCLEOTIDE SEQUENCE [LARGE SCALE GENOMIC DNA]</scope>
    <source>
        <strain evidence="10 11">Grell-BS-1999</strain>
    </source>
</reference>
<dbReference type="InterPro" id="IPR000668">
    <property type="entry name" value="Peptidase_C1A_C"/>
</dbReference>
<evidence type="ECO:0000256" key="4">
    <source>
        <dbReference type="ARBA" id="ARBA00022807"/>
    </source>
</evidence>
<dbReference type="InterPro" id="IPR025660">
    <property type="entry name" value="Pept_his_AS"/>
</dbReference>
<dbReference type="CDD" id="cd02248">
    <property type="entry name" value="Peptidase_C1A"/>
    <property type="match status" value="1"/>
</dbReference>
<dbReference type="PANTHER" id="PTHR12411">
    <property type="entry name" value="CYSTEINE PROTEASE FAMILY C1-RELATED"/>
    <property type="match status" value="1"/>
</dbReference>
<dbReference type="InterPro" id="IPR013201">
    <property type="entry name" value="Prot_inhib_I29"/>
</dbReference>
<dbReference type="Pfam" id="PF00112">
    <property type="entry name" value="Peptidase_C1"/>
    <property type="match status" value="1"/>
</dbReference>
<feature type="signal peptide" evidence="7">
    <location>
        <begin position="1"/>
        <end position="17"/>
    </location>
</feature>
<dbReference type="GO" id="GO:0008656">
    <property type="term" value="F:cysteine-type endopeptidase activator activity involved in apoptotic process"/>
    <property type="evidence" value="ECO:0000318"/>
    <property type="project" value="GO_Central"/>
</dbReference>
<evidence type="ECO:0000259" key="9">
    <source>
        <dbReference type="SMART" id="SM00848"/>
    </source>
</evidence>
<feature type="domain" description="Cathepsin propeptide inhibitor" evidence="9">
    <location>
        <begin position="25"/>
        <end position="80"/>
    </location>
</feature>
<dbReference type="GO" id="GO:2001235">
    <property type="term" value="P:positive regulation of apoptotic signaling pathway"/>
    <property type="evidence" value="ECO:0000318"/>
    <property type="project" value="GO_Central"/>
</dbReference>
<dbReference type="InterPro" id="IPR038765">
    <property type="entry name" value="Papain-like_cys_pep_sf"/>
</dbReference>
<dbReference type="GO" id="GO:0006955">
    <property type="term" value="P:immune response"/>
    <property type="evidence" value="ECO:0000318"/>
    <property type="project" value="GO_Central"/>
</dbReference>
<dbReference type="GO" id="GO:0004197">
    <property type="term" value="F:cysteine-type endopeptidase activity"/>
    <property type="evidence" value="ECO:0000318"/>
    <property type="project" value="GO_Central"/>
</dbReference>
<feature type="domain" description="Peptidase C1A papain C-terminal" evidence="8">
    <location>
        <begin position="109"/>
        <end position="324"/>
    </location>
</feature>
<keyword evidence="11" id="KW-1185">Reference proteome</keyword>
<dbReference type="PROSITE" id="PS00640">
    <property type="entry name" value="THIOL_PROTEASE_ASN"/>
    <property type="match status" value="1"/>
</dbReference>
<keyword evidence="5" id="KW-0865">Zymogen</keyword>
<keyword evidence="4" id="KW-0788">Thiol protease</keyword>
<dbReference type="MEROPS" id="C01.092"/>
<dbReference type="GO" id="GO:0005764">
    <property type="term" value="C:lysosome"/>
    <property type="evidence" value="ECO:0000318"/>
    <property type="project" value="GO_Central"/>
</dbReference>
<dbReference type="CTD" id="6751681"/>
<accession>B3RS81</accession>
<dbReference type="SMART" id="SM00848">
    <property type="entry name" value="Inhibitor_I29"/>
    <property type="match status" value="1"/>
</dbReference>
<name>B3RS81_TRIAD</name>
<dbReference type="InterPro" id="IPR025661">
    <property type="entry name" value="Pept_asp_AS"/>
</dbReference>
<dbReference type="STRING" id="10228.B3RS81"/>
<organism evidence="10 11">
    <name type="scientific">Trichoplax adhaerens</name>
    <name type="common">Trichoplax reptans</name>
    <dbReference type="NCBI Taxonomy" id="10228"/>
    <lineage>
        <taxon>Eukaryota</taxon>
        <taxon>Metazoa</taxon>
        <taxon>Placozoa</taxon>
        <taxon>Uniplacotomia</taxon>
        <taxon>Trichoplacea</taxon>
        <taxon>Trichoplacidae</taxon>
        <taxon>Trichoplax</taxon>
    </lineage>
</organism>